<evidence type="ECO:0008006" key="5">
    <source>
        <dbReference type="Google" id="ProtNLM"/>
    </source>
</evidence>
<dbReference type="Proteomes" id="UP001516400">
    <property type="component" value="Unassembled WGS sequence"/>
</dbReference>
<dbReference type="FunFam" id="1.25.40.540:FF:000003">
    <property type="entry name" value="Immunoglobulin (CD79A)-binding protein 1"/>
    <property type="match status" value="1"/>
</dbReference>
<evidence type="ECO:0000256" key="1">
    <source>
        <dbReference type="ARBA" id="ARBA00034730"/>
    </source>
</evidence>
<dbReference type="InterPro" id="IPR007304">
    <property type="entry name" value="TAP46-like"/>
</dbReference>
<protein>
    <recommendedName>
        <fullName evidence="5">Immunoglobulin-binding protein 1</fullName>
    </recommendedName>
</protein>
<feature type="compositionally biased region" description="Basic and acidic residues" evidence="2">
    <location>
        <begin position="304"/>
        <end position="341"/>
    </location>
</feature>
<accession>A0ABD2NPM3</accession>
<feature type="region of interest" description="Disordered" evidence="2">
    <location>
        <begin position="299"/>
        <end position="350"/>
    </location>
</feature>
<dbReference type="InterPro" id="IPR038511">
    <property type="entry name" value="TAP42/TAP46-like_sf"/>
</dbReference>
<sequence>MALSQHSSEEGPENLPVIFKEGLNLFNNLGRSDEPTNSPSIQVNVRRCIKIFEHATNLVSLAGIFSTNEGIEELATTDIQYLLLPALLGSLTLKLTSGDRKEIVDIAEIYFKDFLRRTNDYSLSNYKFKEETLEEAIRNENKTEFEKLSHSVNVRANKIQRFKEQKELKTMLETLKENLQNEHVDEEIRRKYYLTLVKSYIFEAVDELNSIDMEKPILEHMATLKKDDSPQPKRPPPQPLKPVIITKDLLQKAVYGAGYPSLPTMTVQEFYDKRVRDGIFPDPSKPKKGPMTLQEAAISGLSLNDEKEKETEEIEVKVEADDEQHLKMQRDKDEFKDDHRTGWGNRSNRS</sequence>
<dbReference type="AlphaFoldDB" id="A0ABD2NPM3"/>
<evidence type="ECO:0000256" key="2">
    <source>
        <dbReference type="SAM" id="MobiDB-lite"/>
    </source>
</evidence>
<dbReference type="PANTHER" id="PTHR10933:SF9">
    <property type="entry name" value="IMMUNOGLOBULIN-BINDING PROTEIN 1"/>
    <property type="match status" value="1"/>
</dbReference>
<dbReference type="EMBL" id="JABFTP020000144">
    <property type="protein sequence ID" value="KAL3280701.1"/>
    <property type="molecule type" value="Genomic_DNA"/>
</dbReference>
<comment type="similarity">
    <text evidence="1">Belongs to the IGBP1/TAP42 family.</text>
</comment>
<proteinExistence type="inferred from homology"/>
<name>A0ABD2NPM3_9CUCU</name>
<evidence type="ECO:0000313" key="4">
    <source>
        <dbReference type="Proteomes" id="UP001516400"/>
    </source>
</evidence>
<dbReference type="PANTHER" id="PTHR10933">
    <property type="entry name" value="IMMUNOGLOBULIN-BINDING PROTEIN 1"/>
    <property type="match status" value="1"/>
</dbReference>
<comment type="caution">
    <text evidence="3">The sequence shown here is derived from an EMBL/GenBank/DDBJ whole genome shotgun (WGS) entry which is preliminary data.</text>
</comment>
<organism evidence="3 4">
    <name type="scientific">Cryptolaemus montrouzieri</name>
    <dbReference type="NCBI Taxonomy" id="559131"/>
    <lineage>
        <taxon>Eukaryota</taxon>
        <taxon>Metazoa</taxon>
        <taxon>Ecdysozoa</taxon>
        <taxon>Arthropoda</taxon>
        <taxon>Hexapoda</taxon>
        <taxon>Insecta</taxon>
        <taxon>Pterygota</taxon>
        <taxon>Neoptera</taxon>
        <taxon>Endopterygota</taxon>
        <taxon>Coleoptera</taxon>
        <taxon>Polyphaga</taxon>
        <taxon>Cucujiformia</taxon>
        <taxon>Coccinelloidea</taxon>
        <taxon>Coccinellidae</taxon>
        <taxon>Scymninae</taxon>
        <taxon>Scymnini</taxon>
        <taxon>Cryptolaemus</taxon>
    </lineage>
</organism>
<evidence type="ECO:0000313" key="3">
    <source>
        <dbReference type="EMBL" id="KAL3280701.1"/>
    </source>
</evidence>
<gene>
    <name evidence="3" type="ORF">HHI36_003938</name>
</gene>
<dbReference type="Pfam" id="PF04177">
    <property type="entry name" value="TAP42"/>
    <property type="match status" value="1"/>
</dbReference>
<keyword evidence="4" id="KW-1185">Reference proteome</keyword>
<dbReference type="Gene3D" id="1.25.40.540">
    <property type="entry name" value="TAP42-like family"/>
    <property type="match status" value="1"/>
</dbReference>
<reference evidence="3 4" key="1">
    <citation type="journal article" date="2021" name="BMC Biol.">
        <title>Horizontally acquired antibacterial genes associated with adaptive radiation of ladybird beetles.</title>
        <authorList>
            <person name="Li H.S."/>
            <person name="Tang X.F."/>
            <person name="Huang Y.H."/>
            <person name="Xu Z.Y."/>
            <person name="Chen M.L."/>
            <person name="Du X.Y."/>
            <person name="Qiu B.Y."/>
            <person name="Chen P.T."/>
            <person name="Zhang W."/>
            <person name="Slipinski A."/>
            <person name="Escalona H.E."/>
            <person name="Waterhouse R.M."/>
            <person name="Zwick A."/>
            <person name="Pang H."/>
        </authorList>
    </citation>
    <scope>NUCLEOTIDE SEQUENCE [LARGE SCALE GENOMIC DNA]</scope>
    <source>
        <strain evidence="3">SYSU2018</strain>
    </source>
</reference>